<dbReference type="SMART" id="SM00490">
    <property type="entry name" value="HELICc"/>
    <property type="match status" value="1"/>
</dbReference>
<dbReference type="GO" id="GO:0003677">
    <property type="term" value="F:DNA binding"/>
    <property type="evidence" value="ECO:0007669"/>
    <property type="project" value="UniProtKB-KW"/>
</dbReference>
<evidence type="ECO:0000256" key="10">
    <source>
        <dbReference type="ARBA" id="ARBA00034808"/>
    </source>
</evidence>
<evidence type="ECO:0000256" key="7">
    <source>
        <dbReference type="ARBA" id="ARBA00023125"/>
    </source>
</evidence>
<proteinExistence type="inferred from homology"/>
<dbReference type="Gene3D" id="1.10.10.10">
    <property type="entry name" value="Winged helix-like DNA-binding domain superfamily/Winged helix DNA-binding domain"/>
    <property type="match status" value="1"/>
</dbReference>
<dbReference type="Pfam" id="PF16124">
    <property type="entry name" value="RecQ_Zn_bind"/>
    <property type="match status" value="1"/>
</dbReference>
<dbReference type="Pfam" id="PF00270">
    <property type="entry name" value="DEAD"/>
    <property type="match status" value="1"/>
</dbReference>
<keyword evidence="5 15" id="KW-0347">Helicase</keyword>
<dbReference type="GO" id="GO:0006281">
    <property type="term" value="P:DNA repair"/>
    <property type="evidence" value="ECO:0007669"/>
    <property type="project" value="TreeGrafter"/>
</dbReference>
<dbReference type="SMART" id="SM00487">
    <property type="entry name" value="DEXDc"/>
    <property type="match status" value="1"/>
</dbReference>
<dbReference type="GO" id="GO:0043590">
    <property type="term" value="C:bacterial nucleoid"/>
    <property type="evidence" value="ECO:0007669"/>
    <property type="project" value="TreeGrafter"/>
</dbReference>
<evidence type="ECO:0000256" key="4">
    <source>
        <dbReference type="ARBA" id="ARBA00022801"/>
    </source>
</evidence>
<protein>
    <recommendedName>
        <fullName evidence="11">ATP-dependent DNA helicase RecQ</fullName>
        <ecNumber evidence="10">5.6.2.4</ecNumber>
    </recommendedName>
    <alternativeName>
        <fullName evidence="12">DNA 3'-5' helicase RecQ</fullName>
    </alternativeName>
</protein>
<dbReference type="GO" id="GO:0009378">
    <property type="term" value="F:four-way junction helicase activity"/>
    <property type="evidence" value="ECO:0007669"/>
    <property type="project" value="TreeGrafter"/>
</dbReference>
<dbReference type="AlphaFoldDB" id="A0A9D9NSE5"/>
<evidence type="ECO:0000256" key="3">
    <source>
        <dbReference type="ARBA" id="ARBA00022741"/>
    </source>
</evidence>
<keyword evidence="4" id="KW-0378">Hydrolase</keyword>
<dbReference type="GO" id="GO:0046872">
    <property type="term" value="F:metal ion binding"/>
    <property type="evidence" value="ECO:0007669"/>
    <property type="project" value="UniProtKB-KW"/>
</dbReference>
<comment type="catalytic activity">
    <reaction evidence="9">
        <text>Couples ATP hydrolysis with the unwinding of duplex DNA by translocating in the 3'-5' direction.</text>
        <dbReference type="EC" id="5.6.2.4"/>
    </reaction>
</comment>
<organism evidence="15 16">
    <name type="scientific">Candidatus Cryptobacteroides excrementavium</name>
    <dbReference type="NCBI Taxonomy" id="2840759"/>
    <lineage>
        <taxon>Bacteria</taxon>
        <taxon>Pseudomonadati</taxon>
        <taxon>Bacteroidota</taxon>
        <taxon>Bacteroidia</taxon>
        <taxon>Bacteroidales</taxon>
        <taxon>Candidatus Cryptobacteroides</taxon>
    </lineage>
</organism>
<name>A0A9D9NSE5_9BACT</name>
<dbReference type="PANTHER" id="PTHR13710:SF105">
    <property type="entry name" value="ATP-DEPENDENT DNA HELICASE Q1"/>
    <property type="match status" value="1"/>
</dbReference>
<dbReference type="GO" id="GO:0005524">
    <property type="term" value="F:ATP binding"/>
    <property type="evidence" value="ECO:0007669"/>
    <property type="project" value="UniProtKB-KW"/>
</dbReference>
<evidence type="ECO:0000256" key="12">
    <source>
        <dbReference type="ARBA" id="ARBA00044550"/>
    </source>
</evidence>
<dbReference type="GO" id="GO:0006310">
    <property type="term" value="P:DNA recombination"/>
    <property type="evidence" value="ECO:0007669"/>
    <property type="project" value="InterPro"/>
</dbReference>
<comment type="similarity">
    <text evidence="1">Belongs to the helicase family. RecQ subfamily.</text>
</comment>
<evidence type="ECO:0000256" key="8">
    <source>
        <dbReference type="ARBA" id="ARBA00023235"/>
    </source>
</evidence>
<dbReference type="FunFam" id="3.40.50.300:FF:001389">
    <property type="entry name" value="ATP-dependent DNA helicase RecQ"/>
    <property type="match status" value="1"/>
</dbReference>
<evidence type="ECO:0000313" key="16">
    <source>
        <dbReference type="Proteomes" id="UP000823750"/>
    </source>
</evidence>
<reference evidence="15" key="1">
    <citation type="submission" date="2020-10" db="EMBL/GenBank/DDBJ databases">
        <authorList>
            <person name="Gilroy R."/>
        </authorList>
    </citation>
    <scope>NUCLEOTIDE SEQUENCE</scope>
    <source>
        <strain evidence="15">B2-16538</strain>
    </source>
</reference>
<dbReference type="GO" id="GO:0016787">
    <property type="term" value="F:hydrolase activity"/>
    <property type="evidence" value="ECO:0007669"/>
    <property type="project" value="UniProtKB-KW"/>
</dbReference>
<dbReference type="PROSITE" id="PS51194">
    <property type="entry name" value="HELICASE_CTER"/>
    <property type="match status" value="1"/>
</dbReference>
<dbReference type="InterPro" id="IPR001650">
    <property type="entry name" value="Helicase_C-like"/>
</dbReference>
<dbReference type="PANTHER" id="PTHR13710">
    <property type="entry name" value="DNA HELICASE RECQ FAMILY MEMBER"/>
    <property type="match status" value="1"/>
</dbReference>
<dbReference type="InterPro" id="IPR004589">
    <property type="entry name" value="DNA_helicase_ATP-dep_RecQ"/>
</dbReference>
<evidence type="ECO:0000259" key="14">
    <source>
        <dbReference type="PROSITE" id="PS51194"/>
    </source>
</evidence>
<dbReference type="CDD" id="cd17920">
    <property type="entry name" value="DEXHc_RecQ"/>
    <property type="match status" value="1"/>
</dbReference>
<dbReference type="SUPFAM" id="SSF52540">
    <property type="entry name" value="P-loop containing nucleoside triphosphate hydrolases"/>
    <property type="match status" value="1"/>
</dbReference>
<reference evidence="15" key="2">
    <citation type="journal article" date="2021" name="PeerJ">
        <title>Extensive microbial diversity within the chicken gut microbiome revealed by metagenomics and culture.</title>
        <authorList>
            <person name="Gilroy R."/>
            <person name="Ravi A."/>
            <person name="Getino M."/>
            <person name="Pursley I."/>
            <person name="Horton D.L."/>
            <person name="Alikhan N.F."/>
            <person name="Baker D."/>
            <person name="Gharbi K."/>
            <person name="Hall N."/>
            <person name="Watson M."/>
            <person name="Adriaenssens E.M."/>
            <person name="Foster-Nyarko E."/>
            <person name="Jarju S."/>
            <person name="Secka A."/>
            <person name="Antonio M."/>
            <person name="Oren A."/>
            <person name="Chaudhuri R.R."/>
            <person name="La Ragione R."/>
            <person name="Hildebrand F."/>
            <person name="Pallen M.J."/>
        </authorList>
    </citation>
    <scope>NUCLEOTIDE SEQUENCE</scope>
    <source>
        <strain evidence="15">B2-16538</strain>
    </source>
</reference>
<dbReference type="Pfam" id="PF00271">
    <property type="entry name" value="Helicase_C"/>
    <property type="match status" value="1"/>
</dbReference>
<evidence type="ECO:0000256" key="1">
    <source>
        <dbReference type="ARBA" id="ARBA00005446"/>
    </source>
</evidence>
<evidence type="ECO:0000256" key="2">
    <source>
        <dbReference type="ARBA" id="ARBA00022723"/>
    </source>
</evidence>
<evidence type="ECO:0000256" key="11">
    <source>
        <dbReference type="ARBA" id="ARBA00044535"/>
    </source>
</evidence>
<evidence type="ECO:0000259" key="13">
    <source>
        <dbReference type="PROSITE" id="PS51192"/>
    </source>
</evidence>
<sequence length="646" mass="73047">MEMTCSADNNLKPIDILREYWGYDAFRPMQEDIVRAAVSGKDVLAILPTGGGKSVCFQVPALMRPGIALVVTPLIALMKDQVQNLSARGIKALAVYTGMSRSEVDRALNNAAYGDFKFLYLSPERLGTAMFRQYVKEMDVNYIVVDEAHCISQWGYDFRPDYLKIGELREALEDVPVIALTATATPKVADDIMDRLCFREKLLLKSGFERPNLSYVVRHAEDKLGQLLNICNGVKGTGIVYVRNRKKCEELSAFLSSSGIAASFYHAGLGTWSRSDRQEKWKSGEIRVMVCTNAFGMGIDKPDVRFVAHYDVPDSPEAYFQEAGRAGRDGKRSYAVLLWNSGDIRRLRQIASTAFPSLEYTEDIYHKVHMMYGIPYDAGMGMQLKFDLYEFCRRYSLNRSSAWYAIKYIEKEGHWTVMEDVDVQTKVMFTVDRTELYDMPFPDARMAAVSEVLMRRYTGLFSFPVPVDEEYVSAKADVTVSELRQLLYRMSLEHIIRYIPSDHATVIFLHENRLAPKNVCLSPERHRMLKETYVERMETMVRYVEETDECRSRYLLAYFGQEESSDCGTCDVCRSRRHGASGKPDDGVAVTRGDVSSYVNGELEGKYTVNDVDVHYGSPAGGVDGASVLDTLRGLIDEGSVPPYEI</sequence>
<evidence type="ECO:0000313" key="15">
    <source>
        <dbReference type="EMBL" id="MBO8486276.1"/>
    </source>
</evidence>
<dbReference type="Gene3D" id="3.40.50.300">
    <property type="entry name" value="P-loop containing nucleotide triphosphate hydrolases"/>
    <property type="match status" value="2"/>
</dbReference>
<keyword evidence="7" id="KW-0238">DNA-binding</keyword>
<feature type="domain" description="Helicase C-terminal" evidence="14">
    <location>
        <begin position="223"/>
        <end position="369"/>
    </location>
</feature>
<dbReference type="CDD" id="cd18794">
    <property type="entry name" value="SF2_C_RecQ"/>
    <property type="match status" value="1"/>
</dbReference>
<accession>A0A9D9NSE5</accession>
<feature type="domain" description="Helicase ATP-binding" evidence="13">
    <location>
        <begin position="34"/>
        <end position="202"/>
    </location>
</feature>
<dbReference type="InterPro" id="IPR011545">
    <property type="entry name" value="DEAD/DEAH_box_helicase_dom"/>
</dbReference>
<dbReference type="Proteomes" id="UP000823750">
    <property type="component" value="Unassembled WGS sequence"/>
</dbReference>
<dbReference type="InterPro" id="IPR036388">
    <property type="entry name" value="WH-like_DNA-bd_sf"/>
</dbReference>
<keyword evidence="8" id="KW-0413">Isomerase</keyword>
<dbReference type="GO" id="GO:0005737">
    <property type="term" value="C:cytoplasm"/>
    <property type="evidence" value="ECO:0007669"/>
    <property type="project" value="TreeGrafter"/>
</dbReference>
<dbReference type="GO" id="GO:0030894">
    <property type="term" value="C:replisome"/>
    <property type="evidence" value="ECO:0007669"/>
    <property type="project" value="TreeGrafter"/>
</dbReference>
<dbReference type="EC" id="5.6.2.4" evidence="10"/>
<evidence type="ECO:0000256" key="9">
    <source>
        <dbReference type="ARBA" id="ARBA00034617"/>
    </source>
</evidence>
<dbReference type="NCBIfam" id="TIGR00614">
    <property type="entry name" value="recQ_fam"/>
    <property type="match status" value="1"/>
</dbReference>
<keyword evidence="2" id="KW-0479">Metal-binding</keyword>
<dbReference type="PROSITE" id="PS51192">
    <property type="entry name" value="HELICASE_ATP_BIND_1"/>
    <property type="match status" value="1"/>
</dbReference>
<dbReference type="EMBL" id="JADILX010000113">
    <property type="protein sequence ID" value="MBO8486276.1"/>
    <property type="molecule type" value="Genomic_DNA"/>
</dbReference>
<evidence type="ECO:0000256" key="6">
    <source>
        <dbReference type="ARBA" id="ARBA00022840"/>
    </source>
</evidence>
<dbReference type="InterPro" id="IPR032284">
    <property type="entry name" value="RecQ_Zn-bd"/>
</dbReference>
<gene>
    <name evidence="15" type="ORF">IAB78_07625</name>
</gene>
<keyword evidence="6" id="KW-0067">ATP-binding</keyword>
<evidence type="ECO:0000256" key="5">
    <source>
        <dbReference type="ARBA" id="ARBA00022806"/>
    </source>
</evidence>
<dbReference type="InterPro" id="IPR014001">
    <property type="entry name" value="Helicase_ATP-bd"/>
</dbReference>
<keyword evidence="3" id="KW-0547">Nucleotide-binding</keyword>
<dbReference type="GO" id="GO:0043138">
    <property type="term" value="F:3'-5' DNA helicase activity"/>
    <property type="evidence" value="ECO:0007669"/>
    <property type="project" value="UniProtKB-EC"/>
</dbReference>
<comment type="caution">
    <text evidence="15">The sequence shown here is derived from an EMBL/GenBank/DDBJ whole genome shotgun (WGS) entry which is preliminary data.</text>
</comment>
<dbReference type="InterPro" id="IPR027417">
    <property type="entry name" value="P-loop_NTPase"/>
</dbReference>